<dbReference type="PANTHER" id="PTHR44051">
    <property type="entry name" value="GLUTATHIONE S-TRANSFERASE-RELATED"/>
    <property type="match status" value="1"/>
</dbReference>
<dbReference type="SUPFAM" id="SSF47616">
    <property type="entry name" value="GST C-terminal domain-like"/>
    <property type="match status" value="1"/>
</dbReference>
<keyword evidence="4" id="KW-1185">Reference proteome</keyword>
<dbReference type="Pfam" id="PF00043">
    <property type="entry name" value="GST_C"/>
    <property type="match status" value="1"/>
</dbReference>
<dbReference type="STRING" id="690417.IC63_07515"/>
<dbReference type="PROSITE" id="PS50404">
    <property type="entry name" value="GST_NTER"/>
    <property type="match status" value="1"/>
</dbReference>
<evidence type="ECO:0000256" key="1">
    <source>
        <dbReference type="RuleBase" id="RU003494"/>
    </source>
</evidence>
<dbReference type="Gene3D" id="3.40.30.10">
    <property type="entry name" value="Glutaredoxin"/>
    <property type="match status" value="1"/>
</dbReference>
<dbReference type="InterPro" id="IPR004046">
    <property type="entry name" value="GST_C"/>
</dbReference>
<dbReference type="Gene3D" id="1.20.1050.10">
    <property type="match status" value="1"/>
</dbReference>
<dbReference type="SUPFAM" id="SSF52833">
    <property type="entry name" value="Thioredoxin-like"/>
    <property type="match status" value="1"/>
</dbReference>
<evidence type="ECO:0000259" key="2">
    <source>
        <dbReference type="PROSITE" id="PS50404"/>
    </source>
</evidence>
<proteinExistence type="inferred from homology"/>
<accession>A0A099FBW3</accession>
<dbReference type="GO" id="GO:0016740">
    <property type="term" value="F:transferase activity"/>
    <property type="evidence" value="ECO:0007669"/>
    <property type="project" value="UniProtKB-KW"/>
</dbReference>
<dbReference type="Pfam" id="PF02798">
    <property type="entry name" value="GST_N"/>
    <property type="match status" value="1"/>
</dbReference>
<dbReference type="InterPro" id="IPR036249">
    <property type="entry name" value="Thioredoxin-like_sf"/>
</dbReference>
<protein>
    <submittedName>
        <fullName evidence="3">Glutathione S-transferase</fullName>
    </submittedName>
</protein>
<dbReference type="InterPro" id="IPR040079">
    <property type="entry name" value="Glutathione_S-Trfase"/>
</dbReference>
<dbReference type="AlphaFoldDB" id="A0A099FBW3"/>
<dbReference type="SFLD" id="SFLDG01150">
    <property type="entry name" value="Main.1:_Beta-like"/>
    <property type="match status" value="1"/>
</dbReference>
<reference evidence="3 4" key="2">
    <citation type="submission" date="2014-10" db="EMBL/GenBank/DDBJ databases">
        <title>Paracoccus sanguinis sp. nov., isolated from clinical specimens of New York State patients.</title>
        <authorList>
            <person name="Mingle L.A."/>
            <person name="Cole J.A."/>
            <person name="Lapierre P."/>
            <person name="Musser K.A."/>
        </authorList>
    </citation>
    <scope>NUCLEOTIDE SEQUENCE [LARGE SCALE GENOMIC DNA]</scope>
    <source>
        <strain evidence="3 4">HAMBI 3106</strain>
    </source>
</reference>
<comment type="caution">
    <text evidence="3">The sequence shown here is derived from an EMBL/GenBank/DDBJ whole genome shotgun (WGS) entry which is preliminary data.</text>
</comment>
<dbReference type="Proteomes" id="UP000029917">
    <property type="component" value="Unassembled WGS sequence"/>
</dbReference>
<dbReference type="InterPro" id="IPR036282">
    <property type="entry name" value="Glutathione-S-Trfase_C_sf"/>
</dbReference>
<evidence type="ECO:0000313" key="4">
    <source>
        <dbReference type="Proteomes" id="UP000029917"/>
    </source>
</evidence>
<dbReference type="PANTHER" id="PTHR44051:SF8">
    <property type="entry name" value="GLUTATHIONE S-TRANSFERASE GSTA"/>
    <property type="match status" value="1"/>
</dbReference>
<sequence>MIHLHHARGSRSFRVLWLLEELGLSYALTEYDFTDGSLRSPEHLARSPAGKVPALEIDGGTIFESGAIVQVLTEREGRLAPKPGEAERTAFLEWLHFAETQAICLQNLNIQHNFIRPEAARSIPTMKLETKRLVVTARALERRLTGRDHLLDGGFSAADCMFGFNVRSLGYFLPRGDYPAIFAWWERMQARPACARALEREGGEMFDRDFFEIPDA</sequence>
<dbReference type="SFLD" id="SFLDG00358">
    <property type="entry name" value="Main_(cytGST)"/>
    <property type="match status" value="1"/>
</dbReference>
<evidence type="ECO:0000313" key="3">
    <source>
        <dbReference type="EMBL" id="KGJ07738.1"/>
    </source>
</evidence>
<dbReference type="InterPro" id="IPR004045">
    <property type="entry name" value="Glutathione_S-Trfase_N"/>
</dbReference>
<organism evidence="3 4">
    <name type="scientific">Paracoccus sphaerophysae</name>
    <dbReference type="NCBI Taxonomy" id="690417"/>
    <lineage>
        <taxon>Bacteria</taxon>
        <taxon>Pseudomonadati</taxon>
        <taxon>Pseudomonadota</taxon>
        <taxon>Alphaproteobacteria</taxon>
        <taxon>Rhodobacterales</taxon>
        <taxon>Paracoccaceae</taxon>
        <taxon>Paracoccus</taxon>
    </lineage>
</organism>
<dbReference type="EMBL" id="JRKS01000017">
    <property type="protein sequence ID" value="KGJ07738.1"/>
    <property type="molecule type" value="Genomic_DNA"/>
</dbReference>
<reference evidence="3 4" key="1">
    <citation type="submission" date="2014-09" db="EMBL/GenBank/DDBJ databases">
        <authorList>
            <person name="McGinnis J.M."/>
            <person name="Wolfgang W.J."/>
        </authorList>
    </citation>
    <scope>NUCLEOTIDE SEQUENCE [LARGE SCALE GENOMIC DNA]</scope>
    <source>
        <strain evidence="3 4">HAMBI 3106</strain>
    </source>
</reference>
<dbReference type="SFLD" id="SFLDS00019">
    <property type="entry name" value="Glutathione_Transferase_(cytos"/>
    <property type="match status" value="1"/>
</dbReference>
<dbReference type="CDD" id="cd03046">
    <property type="entry name" value="GST_N_GTT1_like"/>
    <property type="match status" value="1"/>
</dbReference>
<gene>
    <name evidence="3" type="ORF">IC63_07515</name>
</gene>
<comment type="similarity">
    <text evidence="1">Belongs to the GST superfamily.</text>
</comment>
<keyword evidence="3" id="KW-0808">Transferase</keyword>
<name>A0A099FBW3_9RHOB</name>
<dbReference type="RefSeq" id="WP_036718528.1">
    <property type="nucleotide sequence ID" value="NZ_JRKS01000017.1"/>
</dbReference>
<feature type="domain" description="GST N-terminal" evidence="2">
    <location>
        <begin position="1"/>
        <end position="80"/>
    </location>
</feature>